<dbReference type="InterPro" id="IPR023346">
    <property type="entry name" value="Lysozyme-like_dom_sf"/>
</dbReference>
<evidence type="ECO:0000256" key="1">
    <source>
        <dbReference type="SAM" id="MobiDB-lite"/>
    </source>
</evidence>
<dbReference type="RefSeq" id="WP_183505537.1">
    <property type="nucleotide sequence ID" value="NZ_JACIDN010000004.1"/>
</dbReference>
<feature type="compositionally biased region" description="Polar residues" evidence="1">
    <location>
        <begin position="274"/>
        <end position="284"/>
    </location>
</feature>
<evidence type="ECO:0008006" key="4">
    <source>
        <dbReference type="Google" id="ProtNLM"/>
    </source>
</evidence>
<gene>
    <name evidence="2" type="ORF">GGR33_002515</name>
</gene>
<feature type="region of interest" description="Disordered" evidence="1">
    <location>
        <begin position="1"/>
        <end position="25"/>
    </location>
</feature>
<dbReference type="EMBL" id="JACIDN010000004">
    <property type="protein sequence ID" value="MBB3903013.1"/>
    <property type="molecule type" value="Genomic_DNA"/>
</dbReference>
<name>A0A7W6AHU9_9HYPH</name>
<proteinExistence type="predicted"/>
<evidence type="ECO:0000313" key="3">
    <source>
        <dbReference type="Proteomes" id="UP000517759"/>
    </source>
</evidence>
<organism evidence="2 3">
    <name type="scientific">Methylobacterium brachythecii</name>
    <dbReference type="NCBI Taxonomy" id="1176177"/>
    <lineage>
        <taxon>Bacteria</taxon>
        <taxon>Pseudomonadati</taxon>
        <taxon>Pseudomonadota</taxon>
        <taxon>Alphaproteobacteria</taxon>
        <taxon>Hyphomicrobiales</taxon>
        <taxon>Methylobacteriaceae</taxon>
        <taxon>Methylobacterium</taxon>
    </lineage>
</organism>
<accession>A0A7W6AHU9</accession>
<sequence>MFLFTNAPVGTRDTGSTAGGGRTVTGTASTANGSVVDAIRSGAESSGVGFEYLLATAKRESGLDPTAKAATSSASGLFQFIDQTWLGTMKAAGAKLGLSSYADAITARPDGTFSVADAATKQQILDLRRDPRVATAMAGALTQRNRDTLGASLGREPTSGDLYAAHVLGAKGAATLINSAQVSPARAAASDLPDAAASNRNLFYDKAGRARGSAELYAMLSTSTAGGQTAVAGTASVPEAPTAYASLDDGLRSLFQTDRRQGAISAGVAKLWQSRGTSTETARSAPTYFPRSDGEATTASSEPETTGSIGAVGSAGAATTTAPILVPLPPRRPSALQLQQRAQPAPAQVAAASAALADEQAATDTSAVTQPAKAGSGGFLDLLSTLGLRNGQ</sequence>
<dbReference type="SUPFAM" id="SSF53955">
    <property type="entry name" value="Lysozyme-like"/>
    <property type="match status" value="1"/>
</dbReference>
<protein>
    <recommendedName>
        <fullName evidence="4">Lytic transglycosylase domain-containing protein</fullName>
    </recommendedName>
</protein>
<dbReference type="Proteomes" id="UP000517759">
    <property type="component" value="Unassembled WGS sequence"/>
</dbReference>
<feature type="compositionally biased region" description="Low complexity" evidence="1">
    <location>
        <begin position="295"/>
        <end position="314"/>
    </location>
</feature>
<dbReference type="AlphaFoldDB" id="A0A7W6AHU9"/>
<reference evidence="2 3" key="1">
    <citation type="submission" date="2020-08" db="EMBL/GenBank/DDBJ databases">
        <title>Genomic Encyclopedia of Type Strains, Phase IV (KMG-IV): sequencing the most valuable type-strain genomes for metagenomic binning, comparative biology and taxonomic classification.</title>
        <authorList>
            <person name="Goeker M."/>
        </authorList>
    </citation>
    <scope>NUCLEOTIDE SEQUENCE [LARGE SCALE GENOMIC DNA]</scope>
    <source>
        <strain evidence="2 3">DSM 24105</strain>
    </source>
</reference>
<comment type="caution">
    <text evidence="2">The sequence shown here is derived from an EMBL/GenBank/DDBJ whole genome shotgun (WGS) entry which is preliminary data.</text>
</comment>
<evidence type="ECO:0000313" key="2">
    <source>
        <dbReference type="EMBL" id="MBB3903013.1"/>
    </source>
</evidence>
<feature type="region of interest" description="Disordered" evidence="1">
    <location>
        <begin position="272"/>
        <end position="314"/>
    </location>
</feature>
<dbReference type="Gene3D" id="1.10.530.10">
    <property type="match status" value="1"/>
</dbReference>